<keyword evidence="1" id="KW-1133">Transmembrane helix</keyword>
<evidence type="ECO:0000313" key="4">
    <source>
        <dbReference type="Proteomes" id="UP001597135"/>
    </source>
</evidence>
<sequence>MSNSDSFIDEVSEEVRRDRLYAAMKRYGWIAVLGVLLLVGGAAWREWSRAGAEAEAQAFGDAVLAALDTEDASERADALENIEPPSADAAAVRALLLASERKEAGSDTDAAAALTAIGTDGETDQIYRQIASYKALSGGALSPDERRIALEALAQPGNPLRLLAEEQLALLEVESGETEAAITRLQAILSDSEVDRGLRRRAAQLIVALGGDLEPA</sequence>
<dbReference type="EMBL" id="JBHTMU010000012">
    <property type="protein sequence ID" value="MFD1342463.1"/>
    <property type="molecule type" value="Genomic_DNA"/>
</dbReference>
<feature type="transmembrane region" description="Helical" evidence="1">
    <location>
        <begin position="27"/>
        <end position="44"/>
    </location>
</feature>
<keyword evidence="1" id="KW-0472">Membrane</keyword>
<protein>
    <submittedName>
        <fullName evidence="3">Tetratricopeptide repeat protein</fullName>
    </submittedName>
</protein>
<evidence type="ECO:0000256" key="1">
    <source>
        <dbReference type="SAM" id="Phobius"/>
    </source>
</evidence>
<reference evidence="4" key="1">
    <citation type="journal article" date="2019" name="Int. J. Syst. Evol. Microbiol.">
        <title>The Global Catalogue of Microorganisms (GCM) 10K type strain sequencing project: providing services to taxonomists for standard genome sequencing and annotation.</title>
        <authorList>
            <consortium name="The Broad Institute Genomics Platform"/>
            <consortium name="The Broad Institute Genome Sequencing Center for Infectious Disease"/>
            <person name="Wu L."/>
            <person name="Ma J."/>
        </authorList>
    </citation>
    <scope>NUCLEOTIDE SEQUENCE [LARGE SCALE GENOMIC DNA]</scope>
    <source>
        <strain evidence="4">CCUG 62953</strain>
    </source>
</reference>
<dbReference type="InterPro" id="IPR018704">
    <property type="entry name" value="SecYEG/CpoB_TPR"/>
</dbReference>
<feature type="domain" description="Ancillary SecYEG translocon subunit/Cell division coordinator CpoB TPR" evidence="2">
    <location>
        <begin position="29"/>
        <end position="133"/>
    </location>
</feature>
<organism evidence="3 4">
    <name type="scientific">Litorisediminicola beolgyonensis</name>
    <dbReference type="NCBI Taxonomy" id="1173614"/>
    <lineage>
        <taxon>Bacteria</taxon>
        <taxon>Pseudomonadati</taxon>
        <taxon>Pseudomonadota</taxon>
        <taxon>Alphaproteobacteria</taxon>
        <taxon>Rhodobacterales</taxon>
        <taxon>Paracoccaceae</taxon>
        <taxon>Litorisediminicola</taxon>
    </lineage>
</organism>
<name>A0ABW3ZHE4_9RHOB</name>
<gene>
    <name evidence="3" type="ORF">ACFQ4E_08540</name>
</gene>
<accession>A0ABW3ZHE4</accession>
<evidence type="ECO:0000259" key="2">
    <source>
        <dbReference type="Pfam" id="PF09976"/>
    </source>
</evidence>
<dbReference type="Proteomes" id="UP001597135">
    <property type="component" value="Unassembled WGS sequence"/>
</dbReference>
<keyword evidence="1" id="KW-0812">Transmembrane</keyword>
<dbReference type="RefSeq" id="WP_386802547.1">
    <property type="nucleotide sequence ID" value="NZ_JBHTMU010000012.1"/>
</dbReference>
<proteinExistence type="predicted"/>
<keyword evidence="4" id="KW-1185">Reference proteome</keyword>
<dbReference type="Pfam" id="PF09976">
    <property type="entry name" value="TPR_21"/>
    <property type="match status" value="1"/>
</dbReference>
<comment type="caution">
    <text evidence="3">The sequence shown here is derived from an EMBL/GenBank/DDBJ whole genome shotgun (WGS) entry which is preliminary data.</text>
</comment>
<evidence type="ECO:0000313" key="3">
    <source>
        <dbReference type="EMBL" id="MFD1342463.1"/>
    </source>
</evidence>